<dbReference type="RefSeq" id="WP_093974040.1">
    <property type="nucleotide sequence ID" value="NZ_FXXQ01000007.1"/>
</dbReference>
<dbReference type="OrthoDB" id="8153637at2"/>
<dbReference type="Pfam" id="PF08241">
    <property type="entry name" value="Methyltransf_11"/>
    <property type="match status" value="1"/>
</dbReference>
<dbReference type="GO" id="GO:0043770">
    <property type="term" value="F:demethylmenaquinone methyltransferase activity"/>
    <property type="evidence" value="ECO:0007669"/>
    <property type="project" value="UniProtKB-EC"/>
</dbReference>
<sequence>MSDFEEFGSREKEGWTNGGIVEAYINHFVPITNKVGNLIVADHIASGDRVLDLCCGQGTLTAMIAEAGAIVAGLDFSPEMIANARRTAPDAEIITGDAMALPFDDAEFDKVVCNFGMMHIPDQPRALNEVRRVLKLNGEFVMATWTAPPASPAFRTVFGALKAHADFSAAPPQPDLFAFADPAQANAMMGAAALEMIEHQTVEAEWVLEKPEDLFEIFLTATVGARMLIKSQTDETVETVAKAISQSVSEKFRDGTTYRVPVMVTVVSARAL</sequence>
<keyword evidence="2" id="KW-0808">Transferase</keyword>
<protein>
    <submittedName>
        <fullName evidence="2">Demethylmenaquinone methyltransferase</fullName>
        <ecNumber evidence="2">2.1.1.163</ecNumber>
    </submittedName>
</protein>
<dbReference type="EC" id="2.1.1.163" evidence="2"/>
<dbReference type="PANTHER" id="PTHR43591:SF24">
    <property type="entry name" value="2-METHOXY-6-POLYPRENYL-1,4-BENZOQUINOL METHYLASE, MITOCHONDRIAL"/>
    <property type="match status" value="1"/>
</dbReference>
<dbReference type="GO" id="GO:0032259">
    <property type="term" value="P:methylation"/>
    <property type="evidence" value="ECO:0007669"/>
    <property type="project" value="UniProtKB-KW"/>
</dbReference>
<evidence type="ECO:0000259" key="1">
    <source>
        <dbReference type="Pfam" id="PF08241"/>
    </source>
</evidence>
<dbReference type="GO" id="GO:0008757">
    <property type="term" value="F:S-adenosylmethionine-dependent methyltransferase activity"/>
    <property type="evidence" value="ECO:0007669"/>
    <property type="project" value="InterPro"/>
</dbReference>
<keyword evidence="3" id="KW-1185">Reference proteome</keyword>
<dbReference type="EMBL" id="FXXQ01000007">
    <property type="protein sequence ID" value="SMX24069.1"/>
    <property type="molecule type" value="Genomic_DNA"/>
</dbReference>
<evidence type="ECO:0000313" key="3">
    <source>
        <dbReference type="Proteomes" id="UP000201838"/>
    </source>
</evidence>
<name>A0A238J025_9RHOB</name>
<dbReference type="CDD" id="cd02440">
    <property type="entry name" value="AdoMet_MTases"/>
    <property type="match status" value="1"/>
</dbReference>
<proteinExistence type="predicted"/>
<dbReference type="PANTHER" id="PTHR43591">
    <property type="entry name" value="METHYLTRANSFERASE"/>
    <property type="match status" value="1"/>
</dbReference>
<accession>A0A238J025</accession>
<gene>
    <name evidence="2" type="primary">ubiE_6</name>
    <name evidence="2" type="ORF">BOA8489_02184</name>
</gene>
<reference evidence="2 3" key="1">
    <citation type="submission" date="2017-05" db="EMBL/GenBank/DDBJ databases">
        <authorList>
            <person name="Song R."/>
            <person name="Chenine A.L."/>
            <person name="Ruprecht R.M."/>
        </authorList>
    </citation>
    <scope>NUCLEOTIDE SEQUENCE [LARGE SCALE GENOMIC DNA]</scope>
    <source>
        <strain evidence="2 3">CECT 8489</strain>
    </source>
</reference>
<dbReference type="AlphaFoldDB" id="A0A238J025"/>
<dbReference type="SUPFAM" id="SSF53335">
    <property type="entry name" value="S-adenosyl-L-methionine-dependent methyltransferases"/>
    <property type="match status" value="1"/>
</dbReference>
<dbReference type="Proteomes" id="UP000201838">
    <property type="component" value="Unassembled WGS sequence"/>
</dbReference>
<dbReference type="InterPro" id="IPR013216">
    <property type="entry name" value="Methyltransf_11"/>
</dbReference>
<dbReference type="Gene3D" id="3.40.50.150">
    <property type="entry name" value="Vaccinia Virus protein VP39"/>
    <property type="match status" value="1"/>
</dbReference>
<organism evidence="2 3">
    <name type="scientific">Boseongicola aestuarii</name>
    <dbReference type="NCBI Taxonomy" id="1470561"/>
    <lineage>
        <taxon>Bacteria</taxon>
        <taxon>Pseudomonadati</taxon>
        <taxon>Pseudomonadota</taxon>
        <taxon>Alphaproteobacteria</taxon>
        <taxon>Rhodobacterales</taxon>
        <taxon>Paracoccaceae</taxon>
        <taxon>Boseongicola</taxon>
    </lineage>
</organism>
<evidence type="ECO:0000313" key="2">
    <source>
        <dbReference type="EMBL" id="SMX24069.1"/>
    </source>
</evidence>
<keyword evidence="2" id="KW-0489">Methyltransferase</keyword>
<dbReference type="InterPro" id="IPR029063">
    <property type="entry name" value="SAM-dependent_MTases_sf"/>
</dbReference>
<feature type="domain" description="Methyltransferase type 11" evidence="1">
    <location>
        <begin position="51"/>
        <end position="141"/>
    </location>
</feature>